<protein>
    <recommendedName>
        <fullName evidence="5">PPPDE domain-containing protein</fullName>
    </recommendedName>
</protein>
<evidence type="ECO:0000313" key="4">
    <source>
        <dbReference type="Proteomes" id="UP001470230"/>
    </source>
</evidence>
<organism evidence="2 4">
    <name type="scientific">Tritrichomonas musculus</name>
    <dbReference type="NCBI Taxonomy" id="1915356"/>
    <lineage>
        <taxon>Eukaryota</taxon>
        <taxon>Metamonada</taxon>
        <taxon>Parabasalia</taxon>
        <taxon>Tritrichomonadida</taxon>
        <taxon>Tritrichomonadidae</taxon>
        <taxon>Tritrichomonas</taxon>
    </lineage>
</organism>
<evidence type="ECO:0000256" key="1">
    <source>
        <dbReference type="SAM" id="MobiDB-lite"/>
    </source>
</evidence>
<evidence type="ECO:0000313" key="3">
    <source>
        <dbReference type="EMBL" id="KAK8891522.1"/>
    </source>
</evidence>
<evidence type="ECO:0000313" key="2">
    <source>
        <dbReference type="EMBL" id="KAK8834957.1"/>
    </source>
</evidence>
<keyword evidence="4" id="KW-1185">Reference proteome</keyword>
<name>A0ABR2GMY9_9EUKA</name>
<feature type="region of interest" description="Disordered" evidence="1">
    <location>
        <begin position="884"/>
        <end position="964"/>
    </location>
</feature>
<evidence type="ECO:0008006" key="5">
    <source>
        <dbReference type="Google" id="ProtNLM"/>
    </source>
</evidence>
<reference evidence="2 4" key="1">
    <citation type="submission" date="2024-04" db="EMBL/GenBank/DDBJ databases">
        <title>Tritrichomonas musculus Genome.</title>
        <authorList>
            <person name="Alves-Ferreira E."/>
            <person name="Grigg M."/>
            <person name="Lorenzi H."/>
            <person name="Galac M."/>
        </authorList>
    </citation>
    <scope>NUCLEOTIDE SEQUENCE [LARGE SCALE GENOMIC DNA]</scope>
    <source>
        <strain evidence="2 4">EAF2021</strain>
    </source>
</reference>
<sequence length="1151" mass="129217">MLLALIISCFCKEKYLYLGKTNCSNLGSEAYRDKKITTGDYICSTTIPDINFETKGNNLYVIILEADKYSGFNNLIQKYDKIFIETEGKYSFDDTTTLYIDSQAKINDEALNSYIFIDDKIKLNIENELPIQLTVSLIYILGTSASVIKKNIIVDELQIIVDKNYVLNDFLRYFKDITFVSYSNAKITDNDQILHQKDITLSGTNLEYIGKEGYSINELIYSGKETIKKINEDGQLVGIHFLQLVIIDQITIYEFIDADVTYFNIHANSPTILTINSPSPIYFPISSIENVIIVSNGKINYDEGGAFSTNMPIDISCFSGTTKDGSKLYVFYEILSSTKTAFAMIFRRGDTKINLDPAFLQFPFKFFESNSDSIVVQSTHFEGLTGLEDLIIYCSDSNCQMDAFLEIGNGRLKTENDVEIKPEYFTVKFENNEKFIYIPMKSDVSNYNVFIGKEIELKKFDGDGKAQYKILNDIFAKSITLDDNISVEFGSNLVLYNDLVIPPNTNIIDSGNSGIKIINESNVLKFGKISSVIPKKFNKIYMNVDYAMGKELVINDLGPEANELTTLDIFFLTKPKDSNINFYKISACKGVNLNFHVSRVYIDITTINVEKKTLSFNTQFSSKGLVIMGDIDDVDNDVYIFYNRFYNPHFQFTEFSKLYLDGNFIFDDNLTVTQTLFIKGYIKKTADITIQTRDLIIDINNTKDQVPTFKVNNAIYTSNIDNFEVISNIISPKVVISGIDSNQNITIQNQIITLNKKDQAYSIDTQKHEKVILYIPHSEILSKLLNDEGNNINLKVGDSKGKHKALDFNIISNPDESSYAKSLLRFTIDESISKNNPEFDGEFGYAFDNGLDGNVVYKEGESGQETSEKPSYLPISLVKVEPFDGDIVPVPDQSSSDLDPLTSESELPDTTSSSDPPYKPTPSSEPDQSSELDTSSEPEPIPTPIEEGGGGDGGSSSSNGDSKEAKASSVILGDFSIKTVFIGQSPIVKFKPGYSLMSKARQLIGKIIPPPNFIHSAIWVGPENALDSTLGAIFVYGKYYSSGNDASFLYKDGARSFVMSLKEFKSTFSAYKVKKVIPHIEMKLFNFIDKVKMSGNWTAYNYNWPTNNCQHFAASCLNILHAIRDSPDQNDWINIPPSILNILEKNENSNK</sequence>
<dbReference type="EMBL" id="JAPFFF010000004">
    <property type="protein sequence ID" value="KAK8891522.1"/>
    <property type="molecule type" value="Genomic_DNA"/>
</dbReference>
<dbReference type="EMBL" id="JAPFFF010000260">
    <property type="protein sequence ID" value="KAK8834957.1"/>
    <property type="molecule type" value="Genomic_DNA"/>
</dbReference>
<dbReference type="Proteomes" id="UP001470230">
    <property type="component" value="Unassembled WGS sequence"/>
</dbReference>
<accession>A0ABR2GMY9</accession>
<gene>
    <name evidence="2" type="ORF">M9Y10_020010</name>
    <name evidence="3" type="ORF">M9Y10_028734</name>
</gene>
<proteinExistence type="predicted"/>
<comment type="caution">
    <text evidence="2">The sequence shown here is derived from an EMBL/GenBank/DDBJ whole genome shotgun (WGS) entry which is preliminary data.</text>
</comment>
<feature type="compositionally biased region" description="Polar residues" evidence="1">
    <location>
        <begin position="892"/>
        <end position="927"/>
    </location>
</feature>